<organism evidence="1 2">
    <name type="scientific">Rossellomorea marisflavi</name>
    <dbReference type="NCBI Taxonomy" id="189381"/>
    <lineage>
        <taxon>Bacteria</taxon>
        <taxon>Bacillati</taxon>
        <taxon>Bacillota</taxon>
        <taxon>Bacilli</taxon>
        <taxon>Bacillales</taxon>
        <taxon>Bacillaceae</taxon>
        <taxon>Rossellomorea</taxon>
    </lineage>
</organism>
<dbReference type="PATRIC" id="fig|189381.12.peg.3651"/>
<dbReference type="Proteomes" id="UP000037405">
    <property type="component" value="Unassembled WGS sequence"/>
</dbReference>
<accession>A0A0M0G157</accession>
<name>A0A0M0G157_9BACI</name>
<dbReference type="EMBL" id="LGUE01000008">
    <property type="protein sequence ID" value="KON83216.1"/>
    <property type="molecule type" value="Genomic_DNA"/>
</dbReference>
<dbReference type="AlphaFoldDB" id="A0A0M0G157"/>
<proteinExistence type="predicted"/>
<comment type="caution">
    <text evidence="1">The sequence shown here is derived from an EMBL/GenBank/DDBJ whole genome shotgun (WGS) entry which is preliminary data.</text>
</comment>
<reference evidence="2" key="1">
    <citation type="submission" date="2015-07" db="EMBL/GenBank/DDBJ databases">
        <title>Fjat-14235 jcm11544.</title>
        <authorList>
            <person name="Liu B."/>
            <person name="Wang J."/>
            <person name="Zhu Y."/>
            <person name="Liu G."/>
            <person name="Chen Q."/>
            <person name="Chen Z."/>
            <person name="Lan J."/>
            <person name="Che J."/>
            <person name="Ge C."/>
            <person name="Shi H."/>
            <person name="Pan Z."/>
            <person name="Liu X."/>
        </authorList>
    </citation>
    <scope>NUCLEOTIDE SEQUENCE [LARGE SCALE GENOMIC DNA]</scope>
    <source>
        <strain evidence="2">JCM 11544</strain>
    </source>
</reference>
<evidence type="ECO:0000313" key="1">
    <source>
        <dbReference type="EMBL" id="KON83216.1"/>
    </source>
</evidence>
<protein>
    <submittedName>
        <fullName evidence="1">Uncharacterized protein</fullName>
    </submittedName>
</protein>
<sequence>MPSMLALLYSSILAAATLVGWNWVLGNIEASIASTSLIRHDRSDHILRLIMENEQNGLIGLEGIMEEVVE</sequence>
<dbReference type="RefSeq" id="WP_053429838.1">
    <property type="nucleotide sequence ID" value="NZ_LGUE01000008.1"/>
</dbReference>
<gene>
    <name evidence="1" type="ORF">AF331_20555</name>
</gene>
<keyword evidence="2" id="KW-1185">Reference proteome</keyword>
<evidence type="ECO:0000313" key="2">
    <source>
        <dbReference type="Proteomes" id="UP000037405"/>
    </source>
</evidence>